<dbReference type="Proteomes" id="UP001189429">
    <property type="component" value="Unassembled WGS sequence"/>
</dbReference>
<comment type="caution">
    <text evidence="4">The sequence shown here is derived from an EMBL/GenBank/DDBJ whole genome shotgun (WGS) entry which is preliminary data.</text>
</comment>
<evidence type="ECO:0000313" key="5">
    <source>
        <dbReference type="Proteomes" id="UP001189429"/>
    </source>
</evidence>
<feature type="compositionally biased region" description="Low complexity" evidence="3">
    <location>
        <begin position="416"/>
        <end position="427"/>
    </location>
</feature>
<keyword evidence="2" id="KW-0808">Transferase</keyword>
<evidence type="ECO:0008006" key="6">
    <source>
        <dbReference type="Google" id="ProtNLM"/>
    </source>
</evidence>
<evidence type="ECO:0000256" key="3">
    <source>
        <dbReference type="SAM" id="MobiDB-lite"/>
    </source>
</evidence>
<dbReference type="InterPro" id="IPR029063">
    <property type="entry name" value="SAM-dependent_MTases_sf"/>
</dbReference>
<keyword evidence="5" id="KW-1185">Reference proteome</keyword>
<accession>A0ABN9QY72</accession>
<dbReference type="SUPFAM" id="SSF53335">
    <property type="entry name" value="S-adenosyl-L-methionine-dependent methyltransferases"/>
    <property type="match status" value="1"/>
</dbReference>
<feature type="region of interest" description="Disordered" evidence="3">
    <location>
        <begin position="77"/>
        <end position="125"/>
    </location>
</feature>
<dbReference type="Gene3D" id="3.40.50.150">
    <property type="entry name" value="Vaccinia Virus protein VP39"/>
    <property type="match status" value="1"/>
</dbReference>
<evidence type="ECO:0000256" key="1">
    <source>
        <dbReference type="ARBA" id="ARBA00022603"/>
    </source>
</evidence>
<proteinExistence type="predicted"/>
<gene>
    <name evidence="4" type="ORF">PCOR1329_LOCUS15179</name>
</gene>
<protein>
    <recommendedName>
        <fullName evidence="6">DNA (cytosine-5-)-methyltransferase</fullName>
    </recommendedName>
</protein>
<dbReference type="InterPro" id="IPR001525">
    <property type="entry name" value="C5_MeTfrase"/>
</dbReference>
<dbReference type="EMBL" id="CAUYUJ010004567">
    <property type="protein sequence ID" value="CAK0810126.1"/>
    <property type="molecule type" value="Genomic_DNA"/>
</dbReference>
<reference evidence="4" key="1">
    <citation type="submission" date="2023-10" db="EMBL/GenBank/DDBJ databases">
        <authorList>
            <person name="Chen Y."/>
            <person name="Shah S."/>
            <person name="Dougan E. K."/>
            <person name="Thang M."/>
            <person name="Chan C."/>
        </authorList>
    </citation>
    <scope>NUCLEOTIDE SEQUENCE [LARGE SCALE GENOMIC DNA]</scope>
</reference>
<organism evidence="4 5">
    <name type="scientific">Prorocentrum cordatum</name>
    <dbReference type="NCBI Taxonomy" id="2364126"/>
    <lineage>
        <taxon>Eukaryota</taxon>
        <taxon>Sar</taxon>
        <taxon>Alveolata</taxon>
        <taxon>Dinophyceae</taxon>
        <taxon>Prorocentrales</taxon>
        <taxon>Prorocentraceae</taxon>
        <taxon>Prorocentrum</taxon>
    </lineage>
</organism>
<evidence type="ECO:0000313" key="4">
    <source>
        <dbReference type="EMBL" id="CAK0810126.1"/>
    </source>
</evidence>
<feature type="region of interest" description="Disordered" evidence="3">
    <location>
        <begin position="416"/>
        <end position="477"/>
    </location>
</feature>
<dbReference type="Pfam" id="PF00145">
    <property type="entry name" value="DNA_methylase"/>
    <property type="match status" value="1"/>
</dbReference>
<name>A0ABN9QY72_9DINO</name>
<evidence type="ECO:0000256" key="2">
    <source>
        <dbReference type="ARBA" id="ARBA00022679"/>
    </source>
</evidence>
<keyword evidence="1" id="KW-0489">Methyltransferase</keyword>
<feature type="non-terminal residue" evidence="4">
    <location>
        <position position="1"/>
    </location>
</feature>
<sequence length="1746" mass="188653">ARHVGASDPHFSWYAASCGQRGARPLATVFHLCKCSANECGAVAPVGAVVEHLDVWQVVDPRDVAREQAKLICPAADPGAPVLTDAPSAEPLPGELSGWPLGDGGNEDVAEGTQTPGGPGEASPLDQEIAGLEETAVDPELEARLVRLGGRAARGVPRQGTPKSAARPAGAVGERLAQVVAGRAAAAAPARTGASGTRSRLASALTAALLGRDNDDAEDGAESDTERLGGRDCYQGVNIKRDLFRRIARQRPGALLENGLGHLRSQFTQQLSAGEADPLAPCVTQFLNTELIVAHPPRRLGTDEVRVLRTLGLVLDGILRGEVVENADLLMQEFKARTMAIRDGNWRSARWLTLVAQEHLPSGASLDEENAAEKAEARELKVVELRRRLADRRTSRSPSRSVQLLSDSEGDLDAAAAARVPPADAAAGRSFAQHKAAHPRREGETQAAWKARIERPLAAKSRGNGKTGKSRGTSTVSTGVSSKFRLALAVHEAVHGSPGAIGRYVRKMCTSPDPTASFARLREVLPLPLPDAPLFERYRAAGYLHQQLPETCEVDAATAQGWAQLVVFSLNYQYTGHMRCPTVAARRPTASQTSALGIVQEACEYFVQDAAAAFELPDWDQVIASKTVSYGGEETSRALALSLAGIMPGLPAQGVTASVKAVDIADAQVGAWLADPTLALLPRDEWPPEVPRAAIQVTSKQEWNRIGAKLVERGLAAPIADDRIFKVGNRKVLAGAFGVAKGGTPSPGQACVQRLIINMVPANSYQHIMRDDIGTLSASPSWVAIPLPEGHMLLWSSDDQASAFYCYGLPEALQPYMALAEAIPIEVIGVPGPGETHFALRVIPMGWIYAVTVLQHCHRRLGFGSRPLAAGYPAHLEWRKERPLPFESKELEQQWIQYYIDDWDHGEVVPNAMVAELLGTMSFAQEEQRAAYGRSGISVAPGKAKHRALVLERMGAGLDGAVGRVGVTTEKLHQPLAFILWGMGRQGLSSQGMLMILGRCVRAAEFRRPFMGFLNSVWAAGRWTRPQAVPRGMYDELLGFAMALPLAYTDLRAKIDTCVIATDASERAGGICHTAGLSAQGVACARGGASAVTLRPGAVAAPVRGVRWRPRIVLIELFAGAAGAAVAASRLPIDVIAHVSCEVEPAARRLVRRRWAGVIELGNIEAVDTERFTEMLKGYARDTDWVVLTAGSPCQDLASINVVGTDLEGSRSKLFFRVPELIQAAEVAFPKRTMWFVENVFSMTLESRAEITRALGVTPVFLDARGHTHVRRPRLYWCSWPVTAFLASDATVGTKGVGEAAYFKVSLVVERLPLSASLLEGWSTLDPEADLPCFTRPIPRRHAPFRPVGLDRASVLVAEGWAADSYRYQVNNSGDGSLIWDVRRQRGQLPVPEANWNVVPDFQQPGHRDPQLERSLIVEFLRVADRGGTDVGLDTGAPYRARAWPRAALRAHLWAWRIAKGFRWQRPGHISALELEAAVAGARWRCRAVENHRCRYLHILDARAIAAVSTKGRSSARALQPALRQLNSLLLATAGYPLYGYCDTDDMPADTPSRWSFGRRCHAPSAAAGKSQAMVTPLTLQRYRVAVGEVVDFWIQEHRQPQTPAQVDAGVAAFIESRWLSGRSLFEVNNALAGITHAFPPVRGHLRDSGRLAKAWQRLEPAGHALPIGPLIAATFAGAFAAVGQLGAAAVLAAGYGAFLRTDEITSLVRSDVQLYPVRHMAVLQLRNTKSQHQTGAREFMLVRAV</sequence>